<feature type="compositionally biased region" description="Polar residues" evidence="4">
    <location>
        <begin position="345"/>
        <end position="355"/>
    </location>
</feature>
<proteinExistence type="predicted"/>
<reference evidence="7" key="1">
    <citation type="submission" date="2022-07" db="EMBL/GenBank/DDBJ databases">
        <title>Fungi with potential for degradation of polypropylene.</title>
        <authorList>
            <person name="Gostincar C."/>
        </authorList>
    </citation>
    <scope>NUCLEOTIDE SEQUENCE</scope>
    <source>
        <strain evidence="7">EXF-13287</strain>
    </source>
</reference>
<dbReference type="PROSITE" id="PS50118">
    <property type="entry name" value="HMG_BOX_2"/>
    <property type="match status" value="1"/>
</dbReference>
<evidence type="ECO:0000256" key="2">
    <source>
        <dbReference type="ARBA" id="ARBA00023242"/>
    </source>
</evidence>
<comment type="caution">
    <text evidence="7">The sequence shown here is derived from an EMBL/GenBank/DDBJ whole genome shotgun (WGS) entry which is preliminary data.</text>
</comment>
<dbReference type="EMBL" id="JANBVN010000023">
    <property type="protein sequence ID" value="KAJ9161427.1"/>
    <property type="molecule type" value="Genomic_DNA"/>
</dbReference>
<dbReference type="Pfam" id="PF00505">
    <property type="entry name" value="HMG_box"/>
    <property type="match status" value="1"/>
</dbReference>
<feature type="compositionally biased region" description="Polar residues" evidence="4">
    <location>
        <begin position="231"/>
        <end position="250"/>
    </location>
</feature>
<feature type="domain" description="SAM" evidence="5">
    <location>
        <begin position="1"/>
        <end position="63"/>
    </location>
</feature>
<dbReference type="Pfam" id="PF00536">
    <property type="entry name" value="SAM_1"/>
    <property type="match status" value="1"/>
</dbReference>
<feature type="compositionally biased region" description="Low complexity" evidence="4">
    <location>
        <begin position="390"/>
        <end position="402"/>
    </location>
</feature>
<sequence length="525" mass="58161">MTTQLEAIFGELGITQYLDIFLEQGFDTWETILDITESDLDALGVKLGHRRKLQRRIANFRGLSLDAPIVSPPIPPTTDEPKQEQQPAPVKVETHDVPATVVVAKRKYRRHPKPDENAPERPPSAYVLFSNKMRDDLKGRNLTFTEIAKLVGEHWQNLSVAEKEPFESQAQAAKDRYNAQLTEYKKTPAYKRYQEYLEEFKTKYAHQSKDKEATKRMKLSPDASNNERRTPNQIKPSRSGSGSPSANTMKGETHRHHRLSSVVSATDSHVSATPAFYPASLDDAVRSPSDRRSSERSPVIKPSPRDIGMAHRRTAMWHDDQSSEHTGPPRLLPSLSDVFDPIPPSLSSGHSSTDLNGYPFPRSYSRDSAGPPPDLVEGKSKAPTLKKEQSSAGSISSGSSYSFPRTPIEGSLPIHALLSEKAPQPLSSMMQFHGTPMVTTDHKSPFLQRQPPEGVVLPYTNGFPSAPSHTPQQQSPLGTTLVTTPQQSHSAQPRPSQTGVKREEPDLDGMTALLRAGEIVDKRPT</sequence>
<dbReference type="GO" id="GO:0010468">
    <property type="term" value="P:regulation of gene expression"/>
    <property type="evidence" value="ECO:0007669"/>
    <property type="project" value="TreeGrafter"/>
</dbReference>
<dbReference type="InterPro" id="IPR013761">
    <property type="entry name" value="SAM/pointed_sf"/>
</dbReference>
<evidence type="ECO:0000259" key="5">
    <source>
        <dbReference type="PROSITE" id="PS50105"/>
    </source>
</evidence>
<evidence type="ECO:0000313" key="8">
    <source>
        <dbReference type="Proteomes" id="UP001174691"/>
    </source>
</evidence>
<dbReference type="GO" id="GO:0003677">
    <property type="term" value="F:DNA binding"/>
    <property type="evidence" value="ECO:0007669"/>
    <property type="project" value="UniProtKB-UniRule"/>
</dbReference>
<evidence type="ECO:0000313" key="7">
    <source>
        <dbReference type="EMBL" id="KAJ9161427.1"/>
    </source>
</evidence>
<feature type="region of interest" description="Disordered" evidence="4">
    <location>
        <begin position="207"/>
        <end position="266"/>
    </location>
</feature>
<feature type="region of interest" description="Disordered" evidence="4">
    <location>
        <begin position="68"/>
        <end position="91"/>
    </location>
</feature>
<accession>A0AA38SGV4</accession>
<dbReference type="SUPFAM" id="SSF47769">
    <property type="entry name" value="SAM/Pointed domain"/>
    <property type="match status" value="1"/>
</dbReference>
<dbReference type="InterPro" id="IPR051965">
    <property type="entry name" value="ChromReg_NeuronalGeneExpr"/>
</dbReference>
<evidence type="ECO:0000256" key="1">
    <source>
        <dbReference type="ARBA" id="ARBA00023125"/>
    </source>
</evidence>
<dbReference type="SUPFAM" id="SSF47095">
    <property type="entry name" value="HMG-box"/>
    <property type="match status" value="1"/>
</dbReference>
<dbReference type="InterPro" id="IPR036910">
    <property type="entry name" value="HMG_box_dom_sf"/>
</dbReference>
<keyword evidence="8" id="KW-1185">Reference proteome</keyword>
<feature type="region of interest" description="Disordered" evidence="4">
    <location>
        <begin position="425"/>
        <end position="507"/>
    </location>
</feature>
<dbReference type="PANTHER" id="PTHR46040">
    <property type="entry name" value="HIGH MOBILITY GROUP PROTEIN 2"/>
    <property type="match status" value="1"/>
</dbReference>
<feature type="compositionally biased region" description="Basic and acidic residues" evidence="4">
    <location>
        <begin position="283"/>
        <end position="295"/>
    </location>
</feature>
<dbReference type="AlphaFoldDB" id="A0AA38SGV4"/>
<keyword evidence="1 3" id="KW-0238">DNA-binding</keyword>
<feature type="domain" description="HMG box" evidence="6">
    <location>
        <begin position="119"/>
        <end position="185"/>
    </location>
</feature>
<dbReference type="Proteomes" id="UP001174691">
    <property type="component" value="Unassembled WGS sequence"/>
</dbReference>
<evidence type="ECO:0000256" key="3">
    <source>
        <dbReference type="PROSITE-ProRule" id="PRU00267"/>
    </source>
</evidence>
<gene>
    <name evidence="7" type="ORF">NKR19_g2320</name>
</gene>
<keyword evidence="2 3" id="KW-0539">Nucleus</keyword>
<dbReference type="Gene3D" id="1.10.30.10">
    <property type="entry name" value="High mobility group box domain"/>
    <property type="match status" value="1"/>
</dbReference>
<dbReference type="SMART" id="SM00398">
    <property type="entry name" value="HMG"/>
    <property type="match status" value="1"/>
</dbReference>
<name>A0AA38SGV4_9PEZI</name>
<dbReference type="SMART" id="SM00454">
    <property type="entry name" value="SAM"/>
    <property type="match status" value="1"/>
</dbReference>
<feature type="region of interest" description="Disordered" evidence="4">
    <location>
        <begin position="280"/>
        <end position="402"/>
    </location>
</feature>
<evidence type="ECO:0000256" key="4">
    <source>
        <dbReference type="SAM" id="MobiDB-lite"/>
    </source>
</evidence>
<dbReference type="PANTHER" id="PTHR46040:SF3">
    <property type="entry name" value="HIGH MOBILITY GROUP PROTEIN 2"/>
    <property type="match status" value="1"/>
</dbReference>
<dbReference type="InterPro" id="IPR001660">
    <property type="entry name" value="SAM"/>
</dbReference>
<organism evidence="7 8">
    <name type="scientific">Coniochaeta hoffmannii</name>
    <dbReference type="NCBI Taxonomy" id="91930"/>
    <lineage>
        <taxon>Eukaryota</taxon>
        <taxon>Fungi</taxon>
        <taxon>Dikarya</taxon>
        <taxon>Ascomycota</taxon>
        <taxon>Pezizomycotina</taxon>
        <taxon>Sordariomycetes</taxon>
        <taxon>Sordariomycetidae</taxon>
        <taxon>Coniochaetales</taxon>
        <taxon>Coniochaetaceae</taxon>
        <taxon>Coniochaeta</taxon>
    </lineage>
</organism>
<dbReference type="GO" id="GO:0005634">
    <property type="term" value="C:nucleus"/>
    <property type="evidence" value="ECO:0007669"/>
    <property type="project" value="UniProtKB-UniRule"/>
</dbReference>
<feature type="DNA-binding region" description="HMG box" evidence="3">
    <location>
        <begin position="119"/>
        <end position="185"/>
    </location>
</feature>
<dbReference type="PROSITE" id="PS50105">
    <property type="entry name" value="SAM_DOMAIN"/>
    <property type="match status" value="1"/>
</dbReference>
<protein>
    <submittedName>
        <fullName evidence="7">High mobility group protein B3</fullName>
    </submittedName>
</protein>
<feature type="compositionally biased region" description="Polar residues" evidence="4">
    <location>
        <begin position="467"/>
        <end position="499"/>
    </location>
</feature>
<dbReference type="InterPro" id="IPR009071">
    <property type="entry name" value="HMG_box_dom"/>
</dbReference>
<feature type="compositionally biased region" description="Basic and acidic residues" evidence="4">
    <location>
        <begin position="376"/>
        <end position="389"/>
    </location>
</feature>
<evidence type="ECO:0000259" key="6">
    <source>
        <dbReference type="PROSITE" id="PS50118"/>
    </source>
</evidence>
<dbReference type="Gene3D" id="1.10.150.50">
    <property type="entry name" value="Transcription Factor, Ets-1"/>
    <property type="match status" value="1"/>
</dbReference>